<comment type="caution">
    <text evidence="1">The sequence shown here is derived from an EMBL/GenBank/DDBJ whole genome shotgun (WGS) entry which is preliminary data.</text>
</comment>
<dbReference type="HOGENOM" id="CLU_013219_1_0_1"/>
<proteinExistence type="predicted"/>
<organism evidence="1 2">
    <name type="scientific">Metarhizium robertsii</name>
    <dbReference type="NCBI Taxonomy" id="568076"/>
    <lineage>
        <taxon>Eukaryota</taxon>
        <taxon>Fungi</taxon>
        <taxon>Dikarya</taxon>
        <taxon>Ascomycota</taxon>
        <taxon>Pezizomycotina</taxon>
        <taxon>Sordariomycetes</taxon>
        <taxon>Hypocreomycetidae</taxon>
        <taxon>Hypocreales</taxon>
        <taxon>Clavicipitaceae</taxon>
        <taxon>Metarhizium</taxon>
    </lineage>
</organism>
<reference evidence="1 2" key="1">
    <citation type="submission" date="2014-02" db="EMBL/GenBank/DDBJ databases">
        <title>The genome sequence of the entomopathogenic fungus Metarhizium robertsii ARSEF 2575.</title>
        <authorList>
            <person name="Giuliano Garisto Donzelli B."/>
            <person name="Roe B.A."/>
            <person name="Macmil S.L."/>
            <person name="Krasnoff S.B."/>
            <person name="Gibson D.M."/>
        </authorList>
    </citation>
    <scope>NUCLEOTIDE SEQUENCE [LARGE SCALE GENOMIC DNA]</scope>
    <source>
        <strain evidence="1 2">ARSEF 2575</strain>
    </source>
</reference>
<dbReference type="AlphaFoldDB" id="A0A014P1U0"/>
<dbReference type="EMBL" id="JELW01000095">
    <property type="protein sequence ID" value="EXU95192.1"/>
    <property type="molecule type" value="Genomic_DNA"/>
</dbReference>
<name>A0A014P1U0_9HYPO</name>
<dbReference type="InterPro" id="IPR027796">
    <property type="entry name" value="OTT_1508_deam-like"/>
</dbReference>
<sequence length="552" mass="61758">MPAIWTPSDEHAFHTATFSLAKLRQTPKEDANYREQEVDNAIRTEHTLRFSDEMQLADHMALLCHVSEGFAAISAACVEERSDKSGLIIRVARNNLRDTKPLDGLRKSLDIVQRFAKGDMERGAAKESIFVEILNYSTRRIMQRLSPDWYPAPSHWNAQQKQKKKSLRDRILKHVLPNLRTSSLVKVRGELNSLVAVLEPLEHSQAAQSLSQHMRRAVEACAETSTNPGRSSLEFQLGSSLSELSEAGRKAVCQIDKLARYLRMSADLVKLAAGSSRQMFQSLMVEHICSPEPRKPKGANEMCPVHAEIQLILHYEMHPCHPSPRAMGCSKSACYLCDLFINRHGRYRISFAHRRLYPKWTIPNAVFLDSEQVGSIRRIIRDMTQEMERLISLGRSSALSAPIESRACLPLSSDLVSEVRVAEKSEDHKSVLAESGSSTTLTLILRGLSQSVLHLGDESLPFHEELPATCDAVQLTLGSMTVFFDFEEAPGPFLSVKTAAGLATTGIRTFCVDNLSTRDDVALPSDEDDRVRFRLRVSASVFEIALGRRLVK</sequence>
<protein>
    <submittedName>
        <fullName evidence="1">OTT 1508-like deaminase</fullName>
    </submittedName>
</protein>
<gene>
    <name evidence="1" type="ORF">X797_011740</name>
</gene>
<accession>A0A014P1U0</accession>
<evidence type="ECO:0000313" key="2">
    <source>
        <dbReference type="Proteomes" id="UP000030151"/>
    </source>
</evidence>
<dbReference type="OrthoDB" id="4851849at2759"/>
<dbReference type="Pfam" id="PF14441">
    <property type="entry name" value="OTT_1508_deam"/>
    <property type="match status" value="1"/>
</dbReference>
<dbReference type="Proteomes" id="UP000030151">
    <property type="component" value="Unassembled WGS sequence"/>
</dbReference>
<evidence type="ECO:0000313" key="1">
    <source>
        <dbReference type="EMBL" id="EXU95192.1"/>
    </source>
</evidence>